<evidence type="ECO:0000256" key="4">
    <source>
        <dbReference type="ARBA" id="ARBA00005178"/>
    </source>
</evidence>
<evidence type="ECO:0000256" key="1">
    <source>
        <dbReference type="ARBA" id="ARBA00001700"/>
    </source>
</evidence>
<dbReference type="Gene3D" id="3.40.50.280">
    <property type="entry name" value="Cobalamin-binding domain"/>
    <property type="match status" value="1"/>
</dbReference>
<evidence type="ECO:0000256" key="16">
    <source>
        <dbReference type="ARBA" id="ARBA00023167"/>
    </source>
</evidence>
<feature type="domain" description="B12-binding" evidence="23">
    <location>
        <begin position="699"/>
        <end position="821"/>
    </location>
</feature>
<evidence type="ECO:0000256" key="13">
    <source>
        <dbReference type="ARBA" id="ARBA00022691"/>
    </source>
</evidence>
<dbReference type="UniPathway" id="UPA00051">
    <property type="reaction ID" value="UER00081"/>
</dbReference>
<dbReference type="Gene3D" id="1.10.1240.10">
    <property type="entry name" value="Methionine synthase domain"/>
    <property type="match status" value="1"/>
</dbReference>
<dbReference type="EC" id="2.1.1.13" evidence="7"/>
<comment type="similarity">
    <text evidence="6">Belongs to the methylamine corrinoid protein family.</text>
</comment>
<evidence type="ECO:0000256" key="6">
    <source>
        <dbReference type="ARBA" id="ARBA00010854"/>
    </source>
</evidence>
<dbReference type="GO" id="GO:0046872">
    <property type="term" value="F:metal ion binding"/>
    <property type="evidence" value="ECO:0007669"/>
    <property type="project" value="UniProtKB-KW"/>
</dbReference>
<keyword evidence="10" id="KW-0028">Amino-acid biosynthesis</keyword>
<comment type="similarity">
    <text evidence="5">Belongs to the vitamin-B12 dependent methionine synthase family.</text>
</comment>
<dbReference type="InterPro" id="IPR006158">
    <property type="entry name" value="Cobalamin-bd"/>
</dbReference>
<dbReference type="Pfam" id="PF00809">
    <property type="entry name" value="Pterin_bind"/>
    <property type="match status" value="1"/>
</dbReference>
<dbReference type="GO" id="GO:0005829">
    <property type="term" value="C:cytosol"/>
    <property type="evidence" value="ECO:0007669"/>
    <property type="project" value="TreeGrafter"/>
</dbReference>
<dbReference type="InterPro" id="IPR003726">
    <property type="entry name" value="HCY_dom"/>
</dbReference>
<evidence type="ECO:0000256" key="20">
    <source>
        <dbReference type="PROSITE-ProRule" id="PRU00333"/>
    </source>
</evidence>
<evidence type="ECO:0000259" key="22">
    <source>
        <dbReference type="PROSITE" id="PS50972"/>
    </source>
</evidence>
<dbReference type="InterPro" id="IPR000489">
    <property type="entry name" value="Pterin-binding_dom"/>
</dbReference>
<feature type="binding site" evidence="20">
    <location>
        <position position="274"/>
    </location>
    <ligand>
        <name>Zn(2+)</name>
        <dbReference type="ChEBI" id="CHEBI:29105"/>
    </ligand>
</feature>
<name>A0A519BEG2_ACIG2</name>
<dbReference type="GO" id="GO:0031419">
    <property type="term" value="F:cobalamin binding"/>
    <property type="evidence" value="ECO:0007669"/>
    <property type="project" value="UniProtKB-KW"/>
</dbReference>
<evidence type="ECO:0000259" key="21">
    <source>
        <dbReference type="PROSITE" id="PS50970"/>
    </source>
</evidence>
<dbReference type="Proteomes" id="UP000316562">
    <property type="component" value="Unassembled WGS sequence"/>
</dbReference>
<comment type="function">
    <text evidence="18">Catalyzes the transfer of a methyl group from methyl-cobalamin to homocysteine, yielding enzyme-bound cob(I)alamin and methionine. Subsequently, remethylates the cofactor using methyltetrahydrofolate.</text>
</comment>
<feature type="domain" description="B12-binding N-terminal" evidence="24">
    <location>
        <begin position="604"/>
        <end position="698"/>
    </location>
</feature>
<dbReference type="Pfam" id="PF02607">
    <property type="entry name" value="B12-binding_2"/>
    <property type="match status" value="1"/>
</dbReference>
<feature type="binding site" evidence="20">
    <location>
        <position position="275"/>
    </location>
    <ligand>
        <name>Zn(2+)</name>
        <dbReference type="ChEBI" id="CHEBI:29105"/>
    </ligand>
</feature>
<comment type="cofactor">
    <cofactor evidence="3">
        <name>methylcob(III)alamin</name>
        <dbReference type="ChEBI" id="CHEBI:28115"/>
    </cofactor>
</comment>
<dbReference type="GO" id="GO:0046653">
    <property type="term" value="P:tetrahydrofolate metabolic process"/>
    <property type="evidence" value="ECO:0007669"/>
    <property type="project" value="TreeGrafter"/>
</dbReference>
<dbReference type="Gene3D" id="3.20.20.20">
    <property type="entry name" value="Dihydropteroate synthase-like"/>
    <property type="match status" value="1"/>
</dbReference>
<evidence type="ECO:0000313" key="25">
    <source>
        <dbReference type="EMBL" id="RZD15649.1"/>
    </source>
</evidence>
<protein>
    <recommendedName>
        <fullName evidence="8">Methionine synthase</fullName>
        <ecNumber evidence="7">2.1.1.13</ecNumber>
    </recommendedName>
    <alternativeName>
        <fullName evidence="19">5-methyltetrahydrofolate--homocysteine methyltransferase</fullName>
    </alternativeName>
</protein>
<dbReference type="Pfam" id="PF02574">
    <property type="entry name" value="S-methyl_trans"/>
    <property type="match status" value="1"/>
</dbReference>
<feature type="binding site" evidence="20">
    <location>
        <position position="209"/>
    </location>
    <ligand>
        <name>Zn(2+)</name>
        <dbReference type="ChEBI" id="CHEBI:29105"/>
    </ligand>
</feature>
<evidence type="ECO:0000256" key="14">
    <source>
        <dbReference type="ARBA" id="ARBA00022723"/>
    </source>
</evidence>
<keyword evidence="13" id="KW-0949">S-adenosyl-L-methionine</keyword>
<dbReference type="InterPro" id="IPR003759">
    <property type="entry name" value="Cbl-bd_cap"/>
</dbReference>
<evidence type="ECO:0000256" key="18">
    <source>
        <dbReference type="ARBA" id="ARBA00025552"/>
    </source>
</evidence>
<comment type="catalytic activity">
    <reaction evidence="1">
        <text>(6S)-5-methyl-5,6,7,8-tetrahydrofolate + L-homocysteine = (6S)-5,6,7,8-tetrahydrofolate + L-methionine</text>
        <dbReference type="Rhea" id="RHEA:11172"/>
        <dbReference type="ChEBI" id="CHEBI:18608"/>
        <dbReference type="ChEBI" id="CHEBI:57453"/>
        <dbReference type="ChEBI" id="CHEBI:57844"/>
        <dbReference type="ChEBI" id="CHEBI:58199"/>
        <dbReference type="EC" id="2.1.1.13"/>
    </reaction>
</comment>
<evidence type="ECO:0000256" key="8">
    <source>
        <dbReference type="ARBA" id="ARBA00013998"/>
    </source>
</evidence>
<evidence type="ECO:0000256" key="10">
    <source>
        <dbReference type="ARBA" id="ARBA00022605"/>
    </source>
</evidence>
<keyword evidence="9 20" id="KW-0489">Methyltransferase</keyword>
<dbReference type="InterPro" id="IPR036594">
    <property type="entry name" value="Meth_synthase_dom"/>
</dbReference>
<evidence type="ECO:0000256" key="3">
    <source>
        <dbReference type="ARBA" id="ARBA00001956"/>
    </source>
</evidence>
<dbReference type="SMART" id="SM01018">
    <property type="entry name" value="B12-binding_2"/>
    <property type="match status" value="1"/>
</dbReference>
<keyword evidence="14 20" id="KW-0479">Metal-binding</keyword>
<dbReference type="Gene3D" id="3.20.20.330">
    <property type="entry name" value="Homocysteine-binding-like domain"/>
    <property type="match status" value="1"/>
</dbReference>
<reference evidence="25 26" key="1">
    <citation type="journal article" date="2019" name="ISME J.">
        <title>Insights into ecological role of a new deltaproteobacterial order Candidatus Acidulodesulfobacterales by metagenomics and metatranscriptomics.</title>
        <authorList>
            <person name="Tan S."/>
            <person name="Liu J."/>
            <person name="Fang Y."/>
            <person name="Hedlund B.P."/>
            <person name="Lian Z.H."/>
            <person name="Huang L.Y."/>
            <person name="Li J.T."/>
            <person name="Huang L.N."/>
            <person name="Li W.J."/>
            <person name="Jiang H.C."/>
            <person name="Dong H.L."/>
            <person name="Shu W.S."/>
        </authorList>
    </citation>
    <scope>NUCLEOTIDE SEQUENCE [LARGE SCALE GENOMIC DNA]</scope>
    <source>
        <strain evidence="25">AP2</strain>
    </source>
</reference>
<dbReference type="InterPro" id="IPR036724">
    <property type="entry name" value="Cobalamin-bd_sf"/>
</dbReference>
<keyword evidence="15 20" id="KW-0862">Zinc</keyword>
<dbReference type="PANTHER" id="PTHR45833">
    <property type="entry name" value="METHIONINE SYNTHASE"/>
    <property type="match status" value="1"/>
</dbReference>
<keyword evidence="11" id="KW-0846">Cobalamin</keyword>
<dbReference type="AlphaFoldDB" id="A0A519BEG2"/>
<dbReference type="GO" id="GO:0008705">
    <property type="term" value="F:methionine synthase activity"/>
    <property type="evidence" value="ECO:0007669"/>
    <property type="project" value="UniProtKB-EC"/>
</dbReference>
<organism evidence="25 26">
    <name type="scientific">Acididesulfobacter guangdongensis</name>
    <dbReference type="NCBI Taxonomy" id="2597225"/>
    <lineage>
        <taxon>Bacteria</taxon>
        <taxon>Deltaproteobacteria</taxon>
        <taxon>Candidatus Acidulodesulfobacterales</taxon>
        <taxon>Candidatus Acididesulfobacter</taxon>
    </lineage>
</organism>
<evidence type="ECO:0000256" key="17">
    <source>
        <dbReference type="ARBA" id="ARBA00023285"/>
    </source>
</evidence>
<evidence type="ECO:0000259" key="23">
    <source>
        <dbReference type="PROSITE" id="PS51332"/>
    </source>
</evidence>
<keyword evidence="17" id="KW-0170">Cobalt</keyword>
<dbReference type="PROSITE" id="PS50970">
    <property type="entry name" value="HCY"/>
    <property type="match status" value="1"/>
</dbReference>
<dbReference type="InterPro" id="IPR017215">
    <property type="entry name" value="MetH_bac"/>
</dbReference>
<dbReference type="EMBL" id="SGBC01000004">
    <property type="protein sequence ID" value="RZD15649.1"/>
    <property type="molecule type" value="Genomic_DNA"/>
</dbReference>
<comment type="cofactor">
    <cofactor evidence="2 20">
        <name>Zn(2+)</name>
        <dbReference type="ChEBI" id="CHEBI:29105"/>
    </cofactor>
</comment>
<dbReference type="PROSITE" id="PS51337">
    <property type="entry name" value="B12_BINDING_NTER"/>
    <property type="match status" value="1"/>
</dbReference>
<comment type="pathway">
    <text evidence="4">Amino-acid biosynthesis; L-methionine biosynthesis via de novo pathway; L-methionine from L-homocysteine (MetH route): step 1/1.</text>
</comment>
<dbReference type="InterPro" id="IPR050554">
    <property type="entry name" value="Met_Synthase/Corrinoid"/>
</dbReference>
<comment type="caution">
    <text evidence="25">The sequence shown here is derived from an EMBL/GenBank/DDBJ whole genome shotgun (WGS) entry which is preliminary data.</text>
</comment>
<keyword evidence="12 20" id="KW-0808">Transferase</keyword>
<feature type="domain" description="Pterin-binding" evidence="22">
    <location>
        <begin position="325"/>
        <end position="575"/>
    </location>
</feature>
<keyword evidence="16" id="KW-0486">Methionine biosynthesis</keyword>
<evidence type="ECO:0000313" key="26">
    <source>
        <dbReference type="Proteomes" id="UP000316562"/>
    </source>
</evidence>
<evidence type="ECO:0000259" key="24">
    <source>
        <dbReference type="PROSITE" id="PS51337"/>
    </source>
</evidence>
<dbReference type="InterPro" id="IPR036589">
    <property type="entry name" value="HCY_dom_sf"/>
</dbReference>
<evidence type="ECO:0000256" key="19">
    <source>
        <dbReference type="ARBA" id="ARBA00031040"/>
    </source>
</evidence>
<proteinExistence type="inferred from homology"/>
<gene>
    <name evidence="25" type="ORF">EVJ46_08935</name>
</gene>
<accession>A0A519BEG2</accession>
<dbReference type="FunFam" id="3.40.50.280:FF:000003">
    <property type="entry name" value="Dimethylamine methyltransferase corrinoid protein"/>
    <property type="match status" value="1"/>
</dbReference>
<dbReference type="CDD" id="cd02070">
    <property type="entry name" value="corrinoid_protein_B12-BD"/>
    <property type="match status" value="1"/>
</dbReference>
<dbReference type="SUPFAM" id="SSF51717">
    <property type="entry name" value="Dihydropteroate synthetase-like"/>
    <property type="match status" value="1"/>
</dbReference>
<dbReference type="SUPFAM" id="SSF47644">
    <property type="entry name" value="Methionine synthase domain"/>
    <property type="match status" value="1"/>
</dbReference>
<evidence type="ECO:0000256" key="12">
    <source>
        <dbReference type="ARBA" id="ARBA00022679"/>
    </source>
</evidence>
<dbReference type="PROSITE" id="PS51332">
    <property type="entry name" value="B12_BINDING"/>
    <property type="match status" value="1"/>
</dbReference>
<dbReference type="GO" id="GO:0050667">
    <property type="term" value="P:homocysteine metabolic process"/>
    <property type="evidence" value="ECO:0007669"/>
    <property type="project" value="TreeGrafter"/>
</dbReference>
<dbReference type="PANTHER" id="PTHR45833:SF1">
    <property type="entry name" value="METHIONINE SYNTHASE"/>
    <property type="match status" value="1"/>
</dbReference>
<feature type="domain" description="Hcy-binding" evidence="21">
    <location>
        <begin position="2"/>
        <end position="289"/>
    </location>
</feature>
<dbReference type="PIRSF" id="PIRSF037472">
    <property type="entry name" value="DHPS_mtfrase"/>
    <property type="match status" value="1"/>
</dbReference>
<evidence type="ECO:0000256" key="5">
    <source>
        <dbReference type="ARBA" id="ARBA00010398"/>
    </source>
</evidence>
<dbReference type="GO" id="GO:0032259">
    <property type="term" value="P:methylation"/>
    <property type="evidence" value="ECO:0007669"/>
    <property type="project" value="UniProtKB-KW"/>
</dbReference>
<sequence>MIKNFRKELQKRLIMSDGALGTVLQLQGLLPKGLLPESFNITDKIEHIIAVHKSYAEAGSEILVANTFGANRIKLAEYGLENKLYEINYNAVKAAQKASEGKCLIAMSLAPTGKFIYPVGELTFKESVELYKEQIKAGLDADVDLFQLETMIDLQEVRAAIIAVKELSDKPVIAMMTFDNTYRTILGTTPEVFAVTADSLGVDVIGANCSVGPEDIYEILKKMAAVTDIPLISKPNAGIPSLINGKTIFPGKPDDFSKIIEELALIGVRVVSACCGSNSSFIRAMSDEVKIINSGGLPEKGIKREPGLFVTSRTSVIGLGSNHPPVMIGERINPTGKKDFIEELKNGKTNYIRKTAKIQIDDGASMLDINVGVPGTDEIELMKKAILAASNVVQSPLVIDSSNPDAVEEALMLYPGKALINSISGEEKKLTKLMPLIKKYGAAVIVLALDDGGIPETSDERIKTAYKVYYKLTDFGIKSYDVMIDFLTLPISAGQDKALITLDAIKKNKTILNLPTVLGVSNISFGLPKRTHINAAFLTMCFSEGLSAAIVNPEDELLTGSFYAVKVLIAKDYLAKAYINHFSEKANSYNNEKNLNTSEKSKNADDKSNILSPGEKLYSAVLNGEKEGVVSIVENLLSEGIAPLEIGNKYLIPALEEVGKLFDKNIYFLPQVMESAEVMKIAFARIKRDLPKNINDAETVKILMATVEGDVHDIGKNIVATLLENNGFEVIDLGRNVKTEKIVEEAIKNKVDFVGLSALMTTTVGEMENVIKELKKNGINVFSMVGGAVVNEDYAKSINADIYAKNAMEAVEKIKQLINKK</sequence>
<dbReference type="Pfam" id="PF02310">
    <property type="entry name" value="B12-binding"/>
    <property type="match status" value="1"/>
</dbReference>
<evidence type="ECO:0000256" key="9">
    <source>
        <dbReference type="ARBA" id="ARBA00022603"/>
    </source>
</evidence>
<dbReference type="SUPFAM" id="SSF82282">
    <property type="entry name" value="Homocysteine S-methyltransferase"/>
    <property type="match status" value="1"/>
</dbReference>
<evidence type="ECO:0000256" key="2">
    <source>
        <dbReference type="ARBA" id="ARBA00001947"/>
    </source>
</evidence>
<dbReference type="InterPro" id="IPR011005">
    <property type="entry name" value="Dihydropteroate_synth-like_sf"/>
</dbReference>
<dbReference type="SUPFAM" id="SSF52242">
    <property type="entry name" value="Cobalamin (vitamin B12)-binding domain"/>
    <property type="match status" value="1"/>
</dbReference>
<evidence type="ECO:0000256" key="11">
    <source>
        <dbReference type="ARBA" id="ARBA00022628"/>
    </source>
</evidence>
<evidence type="ECO:0000256" key="15">
    <source>
        <dbReference type="ARBA" id="ARBA00022833"/>
    </source>
</evidence>
<dbReference type="PROSITE" id="PS50972">
    <property type="entry name" value="PTERIN_BINDING"/>
    <property type="match status" value="1"/>
</dbReference>
<evidence type="ECO:0000256" key="7">
    <source>
        <dbReference type="ARBA" id="ARBA00012032"/>
    </source>
</evidence>